<dbReference type="NCBIfam" id="TIGR00636">
    <property type="entry name" value="PduO_Nterm"/>
    <property type="match status" value="1"/>
</dbReference>
<dbReference type="InterPro" id="IPR036451">
    <property type="entry name" value="CblAdoTrfase-like_sf"/>
</dbReference>
<dbReference type="PANTHER" id="PTHR12213:SF0">
    <property type="entry name" value="CORRINOID ADENOSYLTRANSFERASE MMAB"/>
    <property type="match status" value="1"/>
</dbReference>
<comment type="catalytic activity">
    <reaction evidence="4">
        <text>2 cob(II)yrinate a,c diamide + reduced [electron-transfer flavoprotein] + 2 ATP = 2 adenosylcob(III)yrinate a,c-diamide + 2 triphosphate + oxidized [electron-transfer flavoprotein] + 3 H(+)</text>
        <dbReference type="Rhea" id="RHEA:11528"/>
        <dbReference type="Rhea" id="RHEA-COMP:10685"/>
        <dbReference type="Rhea" id="RHEA-COMP:10686"/>
        <dbReference type="ChEBI" id="CHEBI:15378"/>
        <dbReference type="ChEBI" id="CHEBI:18036"/>
        <dbReference type="ChEBI" id="CHEBI:30616"/>
        <dbReference type="ChEBI" id="CHEBI:57692"/>
        <dbReference type="ChEBI" id="CHEBI:58307"/>
        <dbReference type="ChEBI" id="CHEBI:58503"/>
        <dbReference type="ChEBI" id="CHEBI:58537"/>
        <dbReference type="EC" id="2.5.1.17"/>
    </reaction>
</comment>
<evidence type="ECO:0000256" key="1">
    <source>
        <dbReference type="ARBA" id="ARBA00022679"/>
    </source>
</evidence>
<name>A0A2J6WKA1_9BACT</name>
<dbReference type="GO" id="GO:0005524">
    <property type="term" value="F:ATP binding"/>
    <property type="evidence" value="ECO:0007669"/>
    <property type="project" value="UniProtKB-UniRule"/>
</dbReference>
<keyword evidence="4" id="KW-0169">Cobalamin biosynthesis</keyword>
<dbReference type="AlphaFoldDB" id="A0A2J6WKA1"/>
<comment type="similarity">
    <text evidence="4">Belongs to the Cob(I)alamin adenosyltransferase family.</text>
</comment>
<evidence type="ECO:0000256" key="3">
    <source>
        <dbReference type="ARBA" id="ARBA00022840"/>
    </source>
</evidence>
<dbReference type="GO" id="GO:0008817">
    <property type="term" value="F:corrinoid adenosyltransferase activity"/>
    <property type="evidence" value="ECO:0007669"/>
    <property type="project" value="UniProtKB-UniRule"/>
</dbReference>
<keyword evidence="3 4" id="KW-0067">ATP-binding</keyword>
<accession>A0A2J6WKA1</accession>
<dbReference type="SUPFAM" id="SSF89028">
    <property type="entry name" value="Cobalamin adenosyltransferase-like"/>
    <property type="match status" value="1"/>
</dbReference>
<dbReference type="Gene3D" id="1.20.1200.10">
    <property type="entry name" value="Cobalamin adenosyltransferase-like"/>
    <property type="match status" value="1"/>
</dbReference>
<protein>
    <recommendedName>
        <fullName evidence="4">Corrinoid adenosyltransferase</fullName>
        <ecNumber evidence="4">2.5.1.17</ecNumber>
    </recommendedName>
    <alternativeName>
        <fullName evidence="4">Cob(II)alamin adenosyltransferase</fullName>
    </alternativeName>
    <alternativeName>
        <fullName evidence="4">Cob(II)yrinic acid a,c-diamide adenosyltransferase</fullName>
    </alternativeName>
    <alternativeName>
        <fullName evidence="4">Cobinamide/cobalamin adenosyltransferase</fullName>
    </alternativeName>
</protein>
<dbReference type="GO" id="GO:0009236">
    <property type="term" value="P:cobalamin biosynthetic process"/>
    <property type="evidence" value="ECO:0007669"/>
    <property type="project" value="UniProtKB-UniRule"/>
</dbReference>
<proteinExistence type="inferred from homology"/>
<reference evidence="6 7" key="1">
    <citation type="submission" date="2018-01" db="EMBL/GenBank/DDBJ databases">
        <title>Metagenomic assembled genomes from two thermal pools in the Uzon Caldera, Kamchatka, Russia.</title>
        <authorList>
            <person name="Wilkins L."/>
            <person name="Ettinger C."/>
        </authorList>
    </citation>
    <scope>NUCLEOTIDE SEQUENCE [LARGE SCALE GENOMIC DNA]</scope>
    <source>
        <strain evidence="6">ZAV-05</strain>
    </source>
</reference>
<dbReference type="InterPro" id="IPR029499">
    <property type="entry name" value="PduO-typ"/>
</dbReference>
<comment type="pathway">
    <text evidence="4">Cofactor biosynthesis; adenosylcobalamin biosynthesis; adenosylcobalamin from cob(II)yrinate a,c-diamide: step 2/7.</text>
</comment>
<organism evidence="6 7">
    <name type="scientific">Calditerrivibrio nitroreducens</name>
    <dbReference type="NCBI Taxonomy" id="477976"/>
    <lineage>
        <taxon>Bacteria</taxon>
        <taxon>Pseudomonadati</taxon>
        <taxon>Deferribacterota</taxon>
        <taxon>Deferribacteres</taxon>
        <taxon>Deferribacterales</taxon>
        <taxon>Calditerrivibrionaceae</taxon>
    </lineage>
</organism>
<dbReference type="InterPro" id="IPR016030">
    <property type="entry name" value="CblAdoTrfase-like"/>
</dbReference>
<sequence>MSIATKKGDGGETSLYSGERVKKYDFRVEAYGTCDELISFLGLLKNSYSVFYDEIELIQNKLYQINSYLATTIDNEKFLIKEKDLAEIEDLLYSYENEVGELKGFVMPSECYEASIADICRTICRRFERRAVELSVHENIDKIVLRFINRLSDLLFMMARVIGKRKGGKIHGFKRDDK</sequence>
<keyword evidence="1 4" id="KW-0808">Transferase</keyword>
<evidence type="ECO:0000313" key="7">
    <source>
        <dbReference type="Proteomes" id="UP000242881"/>
    </source>
</evidence>
<dbReference type="RefSeq" id="WP_424605242.1">
    <property type="nucleotide sequence ID" value="NZ_JBNAVA010000003.1"/>
</dbReference>
<dbReference type="PANTHER" id="PTHR12213">
    <property type="entry name" value="CORRINOID ADENOSYLTRANSFERASE"/>
    <property type="match status" value="1"/>
</dbReference>
<dbReference type="UniPathway" id="UPA00148">
    <property type="reaction ID" value="UER00233"/>
</dbReference>
<gene>
    <name evidence="6" type="ORF">C0187_05180</name>
</gene>
<evidence type="ECO:0000313" key="6">
    <source>
        <dbReference type="EMBL" id="PMP70699.1"/>
    </source>
</evidence>
<dbReference type="Proteomes" id="UP000242881">
    <property type="component" value="Unassembled WGS sequence"/>
</dbReference>
<comment type="catalytic activity">
    <reaction evidence="4">
        <text>2 cob(II)alamin + reduced [electron-transfer flavoprotein] + 2 ATP = 2 adenosylcob(III)alamin + 2 triphosphate + oxidized [electron-transfer flavoprotein] + 3 H(+)</text>
        <dbReference type="Rhea" id="RHEA:28671"/>
        <dbReference type="Rhea" id="RHEA-COMP:10685"/>
        <dbReference type="Rhea" id="RHEA-COMP:10686"/>
        <dbReference type="ChEBI" id="CHEBI:15378"/>
        <dbReference type="ChEBI" id="CHEBI:16304"/>
        <dbReference type="ChEBI" id="CHEBI:18036"/>
        <dbReference type="ChEBI" id="CHEBI:18408"/>
        <dbReference type="ChEBI" id="CHEBI:30616"/>
        <dbReference type="ChEBI" id="CHEBI:57692"/>
        <dbReference type="ChEBI" id="CHEBI:58307"/>
        <dbReference type="EC" id="2.5.1.17"/>
    </reaction>
</comment>
<comment type="caution">
    <text evidence="6">The sequence shown here is derived from an EMBL/GenBank/DDBJ whole genome shotgun (WGS) entry which is preliminary data.</text>
</comment>
<evidence type="ECO:0000256" key="2">
    <source>
        <dbReference type="ARBA" id="ARBA00022741"/>
    </source>
</evidence>
<evidence type="ECO:0000259" key="5">
    <source>
        <dbReference type="Pfam" id="PF01923"/>
    </source>
</evidence>
<keyword evidence="2 4" id="KW-0547">Nucleotide-binding</keyword>
<evidence type="ECO:0000256" key="4">
    <source>
        <dbReference type="RuleBase" id="RU366026"/>
    </source>
</evidence>
<dbReference type="Pfam" id="PF01923">
    <property type="entry name" value="Cob_adeno_trans"/>
    <property type="match status" value="1"/>
</dbReference>
<feature type="domain" description="Cobalamin adenosyltransferase-like" evidence="5">
    <location>
        <begin position="3"/>
        <end position="161"/>
    </location>
</feature>
<dbReference type="EC" id="2.5.1.17" evidence="4"/>
<dbReference type="EMBL" id="PNIN01000050">
    <property type="protein sequence ID" value="PMP70699.1"/>
    <property type="molecule type" value="Genomic_DNA"/>
</dbReference>